<evidence type="ECO:0000313" key="1">
    <source>
        <dbReference type="EMBL" id="OPX47846.1"/>
    </source>
</evidence>
<name>A0A1V4SWA3_9CLOT</name>
<evidence type="ECO:0000313" key="2">
    <source>
        <dbReference type="Proteomes" id="UP000191448"/>
    </source>
</evidence>
<dbReference type="EMBL" id="LTAY01000037">
    <property type="protein sequence ID" value="OPX47846.1"/>
    <property type="molecule type" value="Genomic_DNA"/>
</dbReference>
<accession>A0A1V4SWA3</accession>
<dbReference type="InterPro" id="IPR025552">
    <property type="entry name" value="YkyB"/>
</dbReference>
<protein>
    <submittedName>
        <fullName evidence="1">Uncharacterized protein</fullName>
    </submittedName>
</protein>
<dbReference type="Pfam" id="PF14177">
    <property type="entry name" value="YkyB"/>
    <property type="match status" value="1"/>
</dbReference>
<organism evidence="1 2">
    <name type="scientific">Clostridium thermobutyricum DSM 4928</name>
    <dbReference type="NCBI Taxonomy" id="1121339"/>
    <lineage>
        <taxon>Bacteria</taxon>
        <taxon>Bacillati</taxon>
        <taxon>Bacillota</taxon>
        <taxon>Clostridia</taxon>
        <taxon>Eubacteriales</taxon>
        <taxon>Clostridiaceae</taxon>
        <taxon>Clostridium</taxon>
    </lineage>
</organism>
<proteinExistence type="predicted"/>
<sequence>MNFKNWVQANEMAEELNLYSKAELLRRNLKPTKDAKSEIHRVFTGGKWRSFEFYSIKDTVKIKRRNKAKIKREIEINNKVLCEALYIVNKSAKVSRDTKYKAYENRDFKTCNMSKTRSLNLYYLKDRVIEKMINEGKLQFIGYHKQNNVYLELYKNTETEFSFHKISNIKPENTLGNIDNMISSERKINVSISFNDAKEILKKYIS</sequence>
<dbReference type="OrthoDB" id="2875474at2"/>
<comment type="caution">
    <text evidence="1">The sequence shown here is derived from an EMBL/GenBank/DDBJ whole genome shotgun (WGS) entry which is preliminary data.</text>
</comment>
<reference evidence="1 2" key="1">
    <citation type="submission" date="2016-02" db="EMBL/GenBank/DDBJ databases">
        <title>Genome sequence of Clostridium thermobutyricum DSM 4928.</title>
        <authorList>
            <person name="Poehlein A."/>
            <person name="Daniel R."/>
        </authorList>
    </citation>
    <scope>NUCLEOTIDE SEQUENCE [LARGE SCALE GENOMIC DNA]</scope>
    <source>
        <strain evidence="1 2">DSM 4928</strain>
    </source>
</reference>
<gene>
    <name evidence="1" type="ORF">CLTHE_14170</name>
</gene>
<dbReference type="AlphaFoldDB" id="A0A1V4SWA3"/>
<dbReference type="Proteomes" id="UP000191448">
    <property type="component" value="Unassembled WGS sequence"/>
</dbReference>
<dbReference type="RefSeq" id="WP_080022632.1">
    <property type="nucleotide sequence ID" value="NZ_LTAY01000037.1"/>
</dbReference>